<dbReference type="EMBL" id="VDES01000002">
    <property type="protein sequence ID" value="MBA1375375.1"/>
    <property type="molecule type" value="Genomic_DNA"/>
</dbReference>
<dbReference type="SUPFAM" id="SSF53383">
    <property type="entry name" value="PLP-dependent transferases"/>
    <property type="match status" value="1"/>
</dbReference>
<keyword evidence="4" id="KW-0663">Pyridoxal phosphate</keyword>
<evidence type="ECO:0000259" key="5">
    <source>
        <dbReference type="Pfam" id="PF00155"/>
    </source>
</evidence>
<dbReference type="InterPro" id="IPR015421">
    <property type="entry name" value="PyrdxlP-dep_Trfase_major"/>
</dbReference>
<dbReference type="InterPro" id="IPR051326">
    <property type="entry name" value="Kynurenine-oxoglutarate_AT"/>
</dbReference>
<dbReference type="Proteomes" id="UP000589292">
    <property type="component" value="Unassembled WGS sequence"/>
</dbReference>
<gene>
    <name evidence="6" type="ORF">FG486_13590</name>
</gene>
<sequence>MNPLYRDMPTTIFEAMSMRARETGAINLGQGFPDGPINAAVIAAACDAMHQRSNQYPPMIGLPELRDAVAGWYARHQALDLAADEVVVTSGATEAIAAALLALIVPGDEVLLFQPLYDAYLPLVQRAGGIARIVDLDRTSWRIDPAGLTAAIGPRTRLIVFNDPMNPLGTCAHPDDQALLAQACVEHDLIAICDEVWEALVYDGAEHRSLMQQPGMRERTVKIGSAGKIFGLTGWKLGWMCATPPIARVLAKAHQFLTFTSPPHLQWAVAEGLNSQDAWIATARAEHQASRDFFCAGLHAIGLATIPSAATYFVTVDLAASQVPMDDVAFCEAIIGSAGVAAIPISAFYAENAPSHLVRFCFAKHRATLQAALDGLARALPGLR</sequence>
<protein>
    <submittedName>
        <fullName evidence="6">Aminotransferase</fullName>
    </submittedName>
</protein>
<dbReference type="GO" id="GO:0005737">
    <property type="term" value="C:cytoplasm"/>
    <property type="evidence" value="ECO:0007669"/>
    <property type="project" value="TreeGrafter"/>
</dbReference>
<evidence type="ECO:0000313" key="6">
    <source>
        <dbReference type="EMBL" id="MBA1375375.1"/>
    </source>
</evidence>
<organism evidence="6 7">
    <name type="scientific">Sphingomonas ursincola</name>
    <dbReference type="NCBI Taxonomy" id="56361"/>
    <lineage>
        <taxon>Bacteria</taxon>
        <taxon>Pseudomonadati</taxon>
        <taxon>Pseudomonadota</taxon>
        <taxon>Alphaproteobacteria</taxon>
        <taxon>Sphingomonadales</taxon>
        <taxon>Sphingomonadaceae</taxon>
        <taxon>Sphingomonas</taxon>
    </lineage>
</organism>
<evidence type="ECO:0000256" key="2">
    <source>
        <dbReference type="ARBA" id="ARBA00022576"/>
    </source>
</evidence>
<dbReference type="InterPro" id="IPR015424">
    <property type="entry name" value="PyrdxlP-dep_Trfase"/>
</dbReference>
<reference evidence="6 7" key="1">
    <citation type="journal article" date="1994" name="Int. J. Syst. Bacteriol.">
        <title>Phylogenetic positions of novel aerobic, bacteriochlorophyll a-containing bacteria and description of Roseococcus thiosulfatophilus gen. nov., sp. nov., Erythromicrobium ramosum gen. nov., sp. nov., and Erythrobacter litoralis sp. nov.</title>
        <authorList>
            <person name="Yurkov V."/>
            <person name="Stackebrandt E."/>
            <person name="Holmes A."/>
            <person name="Fuerst J.A."/>
            <person name="Hugenholtz P."/>
            <person name="Golecki J."/>
            <person name="Gad'on N."/>
            <person name="Gorlenko V.M."/>
            <person name="Kompantseva E.I."/>
            <person name="Drews G."/>
        </authorList>
    </citation>
    <scope>NUCLEOTIDE SEQUENCE [LARGE SCALE GENOMIC DNA]</scope>
    <source>
        <strain evidence="6 7">KR-99</strain>
    </source>
</reference>
<keyword evidence="2 6" id="KW-0032">Aminotransferase</keyword>
<dbReference type="InterPro" id="IPR015422">
    <property type="entry name" value="PyrdxlP-dep_Trfase_small"/>
</dbReference>
<dbReference type="PANTHER" id="PTHR43807:SF20">
    <property type="entry name" value="FI04487P"/>
    <property type="match status" value="1"/>
</dbReference>
<comment type="cofactor">
    <cofactor evidence="1">
        <name>pyridoxal 5'-phosphate</name>
        <dbReference type="ChEBI" id="CHEBI:597326"/>
    </cofactor>
</comment>
<evidence type="ECO:0000313" key="7">
    <source>
        <dbReference type="Proteomes" id="UP000589292"/>
    </source>
</evidence>
<evidence type="ECO:0000256" key="4">
    <source>
        <dbReference type="ARBA" id="ARBA00022898"/>
    </source>
</evidence>
<evidence type="ECO:0000256" key="1">
    <source>
        <dbReference type="ARBA" id="ARBA00001933"/>
    </source>
</evidence>
<name>A0A7V8RFL5_9SPHN</name>
<dbReference type="Pfam" id="PF00155">
    <property type="entry name" value="Aminotran_1_2"/>
    <property type="match status" value="1"/>
</dbReference>
<feature type="domain" description="Aminotransferase class I/classII large" evidence="5">
    <location>
        <begin position="25"/>
        <end position="374"/>
    </location>
</feature>
<dbReference type="CDD" id="cd00609">
    <property type="entry name" value="AAT_like"/>
    <property type="match status" value="1"/>
</dbReference>
<dbReference type="RefSeq" id="WP_181267876.1">
    <property type="nucleotide sequence ID" value="NZ_BAAAGB010000001.1"/>
</dbReference>
<dbReference type="GO" id="GO:0016212">
    <property type="term" value="F:kynurenine-oxoglutarate transaminase activity"/>
    <property type="evidence" value="ECO:0007669"/>
    <property type="project" value="TreeGrafter"/>
</dbReference>
<dbReference type="Gene3D" id="3.40.640.10">
    <property type="entry name" value="Type I PLP-dependent aspartate aminotransferase-like (Major domain)"/>
    <property type="match status" value="1"/>
</dbReference>
<evidence type="ECO:0000256" key="3">
    <source>
        <dbReference type="ARBA" id="ARBA00022679"/>
    </source>
</evidence>
<dbReference type="AlphaFoldDB" id="A0A7V8RFL5"/>
<dbReference type="GO" id="GO:0030170">
    <property type="term" value="F:pyridoxal phosphate binding"/>
    <property type="evidence" value="ECO:0007669"/>
    <property type="project" value="InterPro"/>
</dbReference>
<comment type="caution">
    <text evidence="6">The sequence shown here is derived from an EMBL/GenBank/DDBJ whole genome shotgun (WGS) entry which is preliminary data.</text>
</comment>
<dbReference type="NCBIfam" id="NF006488">
    <property type="entry name" value="PRK08912.1"/>
    <property type="match status" value="1"/>
</dbReference>
<dbReference type="PANTHER" id="PTHR43807">
    <property type="entry name" value="FI04487P"/>
    <property type="match status" value="1"/>
</dbReference>
<proteinExistence type="predicted"/>
<dbReference type="Gene3D" id="3.90.1150.10">
    <property type="entry name" value="Aspartate Aminotransferase, domain 1"/>
    <property type="match status" value="1"/>
</dbReference>
<dbReference type="InterPro" id="IPR004839">
    <property type="entry name" value="Aminotransferase_I/II_large"/>
</dbReference>
<accession>A0A7V8RFL5</accession>
<keyword evidence="7" id="KW-1185">Reference proteome</keyword>
<keyword evidence="3 6" id="KW-0808">Transferase</keyword>